<evidence type="ECO:0000259" key="2">
    <source>
        <dbReference type="Pfam" id="PF18406"/>
    </source>
</evidence>
<dbReference type="Proteomes" id="UP000286947">
    <property type="component" value="Unassembled WGS sequence"/>
</dbReference>
<keyword evidence="4" id="KW-1185">Reference proteome</keyword>
<dbReference type="Gene3D" id="3.30.70.1270">
    <property type="entry name" value="Api92-like domains"/>
    <property type="match status" value="1"/>
</dbReference>
<dbReference type="AlphaFoldDB" id="A0A433SFB7"/>
<sequence length="335" mass="38081">MPNWCANNLKIHGSLEQIAEIKKLMNGEVCPYYFNAVNRSIKFFIVGIAGIAQIIPSELMLEDNTFDAISSTFMVLHSHITPTPMNIAFTQWFNLLRTNPDLSYENSTRIIQLYEQSGLTSFSLDILAPEQKQVIHEIMAAQSYDWLGVFGYAPDKLNECWEKLDETKTSTQPFDMRQLIAPKLIPELVGFNGHWFDKVFTNSKTSYHEYIDTYGVKWPSGSDLHLEDLSDKTATGIALITSNQISHTISVDFDTPWAPPNQAVFMALSAKFQCHVIHYFCEQGANFCGRHEYKSGELIDECNGELEWRETDEDDYGTELVGPAYILNNLRNYGG</sequence>
<dbReference type="SUPFAM" id="SSF160940">
    <property type="entry name" value="Api92-like"/>
    <property type="match status" value="1"/>
</dbReference>
<gene>
    <name evidence="3" type="ORF">CUZ56_01373</name>
</gene>
<evidence type="ECO:0000313" key="3">
    <source>
        <dbReference type="EMBL" id="RUS67428.1"/>
    </source>
</evidence>
<dbReference type="EMBL" id="PQSP01000002">
    <property type="protein sequence ID" value="RUS67428.1"/>
    <property type="molecule type" value="Genomic_DNA"/>
</dbReference>
<evidence type="ECO:0000259" key="1">
    <source>
        <dbReference type="Pfam" id="PF06924"/>
    </source>
</evidence>
<reference evidence="3 4" key="1">
    <citation type="submission" date="2018-01" db="EMBL/GenBank/DDBJ databases">
        <title>Saezia sanguinis gen. nov., sp. nov., in the order Burkholderiales isolated from human blood.</title>
        <authorList>
            <person name="Medina-Pascual M.J."/>
            <person name="Valdezate S."/>
            <person name="Monzon S."/>
            <person name="Cuesta I."/>
            <person name="Carrasco G."/>
            <person name="Villalon P."/>
            <person name="Saez-Nieto J.A."/>
        </authorList>
    </citation>
    <scope>NUCLEOTIDE SEQUENCE [LARGE SCALE GENOMIC DNA]</scope>
    <source>
        <strain evidence="3 4">CNM695-12</strain>
    </source>
</reference>
<dbReference type="InterPro" id="IPR041329">
    <property type="entry name" value="YubB_C"/>
</dbReference>
<feature type="domain" description="DUF1281" evidence="1">
    <location>
        <begin position="30"/>
        <end position="218"/>
    </location>
</feature>
<proteinExistence type="predicted"/>
<protein>
    <submittedName>
        <fullName evidence="3">Uncharacterized protein</fullName>
    </submittedName>
</protein>
<feature type="domain" description="YubB ferredoxin-like" evidence="2">
    <location>
        <begin position="247"/>
        <end position="313"/>
    </location>
</feature>
<evidence type="ECO:0000313" key="4">
    <source>
        <dbReference type="Proteomes" id="UP000286947"/>
    </source>
</evidence>
<dbReference type="InterPro" id="IPR009694">
    <property type="entry name" value="DUF1281"/>
</dbReference>
<organism evidence="3 4">
    <name type="scientific">Saezia sanguinis</name>
    <dbReference type="NCBI Taxonomy" id="1965230"/>
    <lineage>
        <taxon>Bacteria</taxon>
        <taxon>Pseudomonadati</taxon>
        <taxon>Pseudomonadota</taxon>
        <taxon>Betaproteobacteria</taxon>
        <taxon>Burkholderiales</taxon>
        <taxon>Saeziaceae</taxon>
        <taxon>Saezia</taxon>
    </lineage>
</organism>
<dbReference type="Pfam" id="PF18406">
    <property type="entry name" value="DUF1281_C"/>
    <property type="match status" value="1"/>
</dbReference>
<accession>A0A433SFB7</accession>
<dbReference type="OrthoDB" id="7992117at2"/>
<dbReference type="InterPro" id="IPR023136">
    <property type="entry name" value="Api92-like_dom_sf"/>
</dbReference>
<name>A0A433SFB7_9BURK</name>
<dbReference type="Pfam" id="PF06924">
    <property type="entry name" value="DUF1281"/>
    <property type="match status" value="1"/>
</dbReference>
<dbReference type="Gene3D" id="1.10.3530.10">
    <property type="entry name" value="Api92-like"/>
    <property type="match status" value="1"/>
</dbReference>
<dbReference type="RefSeq" id="WP_126979450.1">
    <property type="nucleotide sequence ID" value="NZ_PQSP01000002.1"/>
</dbReference>
<comment type="caution">
    <text evidence="3">The sequence shown here is derived from an EMBL/GenBank/DDBJ whole genome shotgun (WGS) entry which is preliminary data.</text>
</comment>